<dbReference type="Gene3D" id="1.10.287.70">
    <property type="match status" value="1"/>
</dbReference>
<keyword evidence="5" id="KW-0406">Ion transport</keyword>
<evidence type="ECO:0000256" key="3">
    <source>
        <dbReference type="ARBA" id="ARBA00022692"/>
    </source>
</evidence>
<dbReference type="SUPFAM" id="SSF81324">
    <property type="entry name" value="Voltage-gated potassium channels"/>
    <property type="match status" value="1"/>
</dbReference>
<evidence type="ECO:0000256" key="11">
    <source>
        <dbReference type="SAM" id="SignalP"/>
    </source>
</evidence>
<dbReference type="SMART" id="SM00062">
    <property type="entry name" value="PBPb"/>
    <property type="match status" value="1"/>
</dbReference>
<protein>
    <submittedName>
        <fullName evidence="14">ABC transporter substrate-binding protein</fullName>
    </submittedName>
</protein>
<dbReference type="Pfam" id="PF00497">
    <property type="entry name" value="SBP_bac_3"/>
    <property type="match status" value="1"/>
</dbReference>
<dbReference type="GO" id="GO:0015276">
    <property type="term" value="F:ligand-gated monoatomic ion channel activity"/>
    <property type="evidence" value="ECO:0007669"/>
    <property type="project" value="InterPro"/>
</dbReference>
<keyword evidence="6 10" id="KW-0472">Membrane</keyword>
<evidence type="ECO:0000256" key="4">
    <source>
        <dbReference type="ARBA" id="ARBA00022989"/>
    </source>
</evidence>
<dbReference type="Pfam" id="PF00060">
    <property type="entry name" value="Lig_chan"/>
    <property type="match status" value="1"/>
</dbReference>
<keyword evidence="2" id="KW-0813">Transport</keyword>
<evidence type="ECO:0000256" key="10">
    <source>
        <dbReference type="SAM" id="Phobius"/>
    </source>
</evidence>
<comment type="caution">
    <text evidence="14">The sequence shown here is derived from an EMBL/GenBank/DDBJ whole genome shotgun (WGS) entry which is preliminary data.</text>
</comment>
<keyword evidence="9" id="KW-0407">Ion channel</keyword>
<evidence type="ECO:0000259" key="12">
    <source>
        <dbReference type="SMART" id="SM00062"/>
    </source>
</evidence>
<accession>A0A317ZP34</accession>
<evidence type="ECO:0000256" key="5">
    <source>
        <dbReference type="ARBA" id="ARBA00023065"/>
    </source>
</evidence>
<dbReference type="EMBL" id="QHJQ01000002">
    <property type="protein sequence ID" value="PXA05111.1"/>
    <property type="molecule type" value="Genomic_DNA"/>
</dbReference>
<feature type="chain" id="PRO_5016311026" evidence="11">
    <location>
        <begin position="20"/>
        <end position="356"/>
    </location>
</feature>
<dbReference type="InterPro" id="IPR001638">
    <property type="entry name" value="Solute-binding_3/MltF_N"/>
</dbReference>
<feature type="signal peptide" evidence="11">
    <location>
        <begin position="1"/>
        <end position="19"/>
    </location>
</feature>
<dbReference type="Proteomes" id="UP000247099">
    <property type="component" value="Unassembled WGS sequence"/>
</dbReference>
<reference evidence="14 15" key="1">
    <citation type="submission" date="2018-05" db="EMBL/GenBank/DDBJ databases">
        <title>Coraliomargarita sinensis sp. nov., isolated from a marine solar saltern.</title>
        <authorList>
            <person name="Zhou L.Y."/>
        </authorList>
    </citation>
    <scope>NUCLEOTIDE SEQUENCE [LARGE SCALE GENOMIC DNA]</scope>
    <source>
        <strain evidence="14 15">WN38</strain>
    </source>
</reference>
<dbReference type="GO" id="GO:0016020">
    <property type="term" value="C:membrane"/>
    <property type="evidence" value="ECO:0007669"/>
    <property type="project" value="UniProtKB-SubCell"/>
</dbReference>
<evidence type="ECO:0000313" key="14">
    <source>
        <dbReference type="EMBL" id="PXA05111.1"/>
    </source>
</evidence>
<dbReference type="InterPro" id="IPR001320">
    <property type="entry name" value="Iontro_rcpt_C"/>
</dbReference>
<dbReference type="SUPFAM" id="SSF53850">
    <property type="entry name" value="Periplasmic binding protein-like II"/>
    <property type="match status" value="1"/>
</dbReference>
<dbReference type="InterPro" id="IPR015683">
    <property type="entry name" value="Ionotropic_Glu_rcpt"/>
</dbReference>
<feature type="transmembrane region" description="Helical" evidence="10">
    <location>
        <begin position="203"/>
        <end position="229"/>
    </location>
</feature>
<name>A0A317ZP34_9BACT</name>
<keyword evidence="15" id="KW-1185">Reference proteome</keyword>
<keyword evidence="4 10" id="KW-1133">Transmembrane helix</keyword>
<gene>
    <name evidence="14" type="ORF">DDZ13_03880</name>
</gene>
<evidence type="ECO:0000259" key="13">
    <source>
        <dbReference type="SMART" id="SM00079"/>
    </source>
</evidence>
<dbReference type="Gene3D" id="1.20.5.110">
    <property type="match status" value="1"/>
</dbReference>
<feature type="domain" description="Ionotropic glutamate receptor C-terminal" evidence="13">
    <location>
        <begin position="29"/>
        <end position="347"/>
    </location>
</feature>
<dbReference type="SMART" id="SM00079">
    <property type="entry name" value="PBPe"/>
    <property type="match status" value="1"/>
</dbReference>
<keyword evidence="3 10" id="KW-0812">Transmembrane</keyword>
<dbReference type="InParanoid" id="A0A317ZP34"/>
<feature type="domain" description="Solute-binding protein family 3/N-terminal" evidence="12">
    <location>
        <begin position="29"/>
        <end position="356"/>
    </location>
</feature>
<evidence type="ECO:0000256" key="6">
    <source>
        <dbReference type="ARBA" id="ARBA00023136"/>
    </source>
</evidence>
<keyword evidence="7" id="KW-0675">Receptor</keyword>
<sequence>MAYRYYLTFFLLLQSFFLASLSGQDASATIKVGLRETAPFAMKDTAGNWSGIAVDLWNAVAARNNYSFEYETYRLADLLKALEAGEVDVAVAPLTITAEREKVFDFTMPFMQSGLAIATEVKPSGWWQTVRRFVSLPFLQAAGALACVIAIFGVLMWFFERKKNEMFGGTTAEGIGSGFWWSAVTMTTVGYGDKAPVTPAGRFVGLVWMFAAIIIISGFTAAIASSLTVSNLESRIESLEDLRGERVGVLESSSAARFLKDERIRYRSYPTLNEMMDELEAGDLVAVVHDRPILRYELEQRDAGDLSVLPELLEPQAYAFGLQAGSRLRESVNRALLEVTQADAWRDGLATYFGQP</sequence>
<keyword evidence="8" id="KW-0325">Glycoprotein</keyword>
<feature type="transmembrane region" description="Helical" evidence="10">
    <location>
        <begin position="138"/>
        <end position="159"/>
    </location>
</feature>
<evidence type="ECO:0000256" key="1">
    <source>
        <dbReference type="ARBA" id="ARBA00004141"/>
    </source>
</evidence>
<dbReference type="PRINTS" id="PR00169">
    <property type="entry name" value="KCHANNEL"/>
</dbReference>
<keyword evidence="11" id="KW-0732">Signal</keyword>
<organism evidence="14 15">
    <name type="scientific">Coraliomargarita sinensis</name>
    <dbReference type="NCBI Taxonomy" id="2174842"/>
    <lineage>
        <taxon>Bacteria</taxon>
        <taxon>Pseudomonadati</taxon>
        <taxon>Verrucomicrobiota</taxon>
        <taxon>Opitutia</taxon>
        <taxon>Puniceicoccales</taxon>
        <taxon>Coraliomargaritaceae</taxon>
        <taxon>Coraliomargarita</taxon>
    </lineage>
</organism>
<dbReference type="OrthoDB" id="9810759at2"/>
<dbReference type="AlphaFoldDB" id="A0A317ZP34"/>
<evidence type="ECO:0000256" key="9">
    <source>
        <dbReference type="ARBA" id="ARBA00023303"/>
    </source>
</evidence>
<feature type="transmembrane region" description="Helical" evidence="10">
    <location>
        <begin position="171"/>
        <end position="191"/>
    </location>
</feature>
<proteinExistence type="predicted"/>
<dbReference type="Gene3D" id="3.40.190.10">
    <property type="entry name" value="Periplasmic binding protein-like II"/>
    <property type="match status" value="2"/>
</dbReference>
<dbReference type="PANTHER" id="PTHR18966">
    <property type="entry name" value="IONOTROPIC GLUTAMATE RECEPTOR"/>
    <property type="match status" value="1"/>
</dbReference>
<evidence type="ECO:0000256" key="7">
    <source>
        <dbReference type="ARBA" id="ARBA00023170"/>
    </source>
</evidence>
<dbReference type="RefSeq" id="WP_110130112.1">
    <property type="nucleotide sequence ID" value="NZ_QHJQ01000002.1"/>
</dbReference>
<evidence type="ECO:0000313" key="15">
    <source>
        <dbReference type="Proteomes" id="UP000247099"/>
    </source>
</evidence>
<evidence type="ECO:0000256" key="8">
    <source>
        <dbReference type="ARBA" id="ARBA00023180"/>
    </source>
</evidence>
<evidence type="ECO:0000256" key="2">
    <source>
        <dbReference type="ARBA" id="ARBA00022448"/>
    </source>
</evidence>
<comment type="subcellular location">
    <subcellularLocation>
        <location evidence="1">Membrane</location>
        <topology evidence="1">Multi-pass membrane protein</topology>
    </subcellularLocation>
</comment>